<dbReference type="AlphaFoldDB" id="A0A8S9NEA3"/>
<feature type="domain" description="Di19 zinc-binding" evidence="1">
    <location>
        <begin position="6"/>
        <end position="58"/>
    </location>
</feature>
<dbReference type="PANTHER" id="PTHR31875:SF26">
    <property type="entry name" value="PROTEIN DEHYDRATION-INDUCED 19-RELATED"/>
    <property type="match status" value="1"/>
</dbReference>
<gene>
    <name evidence="2" type="ORF">F2Q69_00039808</name>
</gene>
<dbReference type="Pfam" id="PF05605">
    <property type="entry name" value="zf-Di19"/>
    <property type="match status" value="1"/>
</dbReference>
<evidence type="ECO:0000313" key="2">
    <source>
        <dbReference type="EMBL" id="KAF3500238.1"/>
    </source>
</evidence>
<evidence type="ECO:0000313" key="3">
    <source>
        <dbReference type="Proteomes" id="UP000712600"/>
    </source>
</evidence>
<dbReference type="PANTHER" id="PTHR31875">
    <property type="entry name" value="PROTEIN DEHYDRATION-INDUCED 19"/>
    <property type="match status" value="1"/>
</dbReference>
<organism evidence="2 3">
    <name type="scientific">Brassica cretica</name>
    <name type="common">Mustard</name>
    <dbReference type="NCBI Taxonomy" id="69181"/>
    <lineage>
        <taxon>Eukaryota</taxon>
        <taxon>Viridiplantae</taxon>
        <taxon>Streptophyta</taxon>
        <taxon>Embryophyta</taxon>
        <taxon>Tracheophyta</taxon>
        <taxon>Spermatophyta</taxon>
        <taxon>Magnoliopsida</taxon>
        <taxon>eudicotyledons</taxon>
        <taxon>Gunneridae</taxon>
        <taxon>Pentapetalae</taxon>
        <taxon>rosids</taxon>
        <taxon>malvids</taxon>
        <taxon>Brassicales</taxon>
        <taxon>Brassicaceae</taxon>
        <taxon>Brassiceae</taxon>
        <taxon>Brassica</taxon>
    </lineage>
</organism>
<protein>
    <recommendedName>
        <fullName evidence="1">Di19 zinc-binding domain-containing protein</fullName>
    </recommendedName>
</protein>
<sequence>MASGRRYACPFCSDFFDIVSLCCHLDEDHPLNTINGVCPVCAVKVSSDMVAHITLQHANMFKISFLIFPPTTLVILFTNGDFKRTLCDSSNESCFIHSLTIILRDDTEKESKKRWGSVNAINLEERVS</sequence>
<evidence type="ECO:0000259" key="1">
    <source>
        <dbReference type="Pfam" id="PF05605"/>
    </source>
</evidence>
<dbReference type="InterPro" id="IPR033347">
    <property type="entry name" value="Di19"/>
</dbReference>
<dbReference type="InterPro" id="IPR008598">
    <property type="entry name" value="Di19_Zn-bd"/>
</dbReference>
<name>A0A8S9NEA3_BRACR</name>
<comment type="caution">
    <text evidence="2">The sequence shown here is derived from an EMBL/GenBank/DDBJ whole genome shotgun (WGS) entry which is preliminary data.</text>
</comment>
<accession>A0A8S9NEA3</accession>
<reference evidence="2" key="1">
    <citation type="submission" date="2019-12" db="EMBL/GenBank/DDBJ databases">
        <title>Genome sequencing and annotation of Brassica cretica.</title>
        <authorList>
            <person name="Studholme D.J."/>
            <person name="Sarris P."/>
        </authorList>
    </citation>
    <scope>NUCLEOTIDE SEQUENCE</scope>
    <source>
        <strain evidence="2">PFS-109/04</strain>
        <tissue evidence="2">Leaf</tissue>
    </source>
</reference>
<dbReference type="Proteomes" id="UP000712600">
    <property type="component" value="Unassembled WGS sequence"/>
</dbReference>
<dbReference type="EMBL" id="QGKX02001621">
    <property type="protein sequence ID" value="KAF3500238.1"/>
    <property type="molecule type" value="Genomic_DNA"/>
</dbReference>
<proteinExistence type="predicted"/>